<feature type="compositionally biased region" description="Polar residues" evidence="2">
    <location>
        <begin position="471"/>
        <end position="480"/>
    </location>
</feature>
<feature type="compositionally biased region" description="Polar residues" evidence="2">
    <location>
        <begin position="395"/>
        <end position="405"/>
    </location>
</feature>
<evidence type="ECO:0000256" key="2">
    <source>
        <dbReference type="SAM" id="MobiDB-lite"/>
    </source>
</evidence>
<feature type="compositionally biased region" description="Low complexity" evidence="2">
    <location>
        <begin position="571"/>
        <end position="585"/>
    </location>
</feature>
<feature type="compositionally biased region" description="Acidic residues" evidence="2">
    <location>
        <begin position="962"/>
        <end position="993"/>
    </location>
</feature>
<feature type="compositionally biased region" description="Low complexity" evidence="2">
    <location>
        <begin position="492"/>
        <end position="514"/>
    </location>
</feature>
<dbReference type="Proteomes" id="UP000030690">
    <property type="component" value="Unassembled WGS sequence"/>
</dbReference>
<reference evidence="4 5" key="2">
    <citation type="submission" date="2013-02" db="EMBL/GenBank/DDBJ databases">
        <title>The Genome Sequence of Plasmodium falciparum Vietnam Oak-Knoll (FVO).</title>
        <authorList>
            <consortium name="The Broad Institute Genome Sequencing Platform"/>
            <consortium name="The Broad Institute Genome Sequencing Center for Infectious Disease"/>
            <person name="Neafsey D."/>
            <person name="Cheeseman I."/>
            <person name="Volkman S."/>
            <person name="Adams J."/>
            <person name="Walker B."/>
            <person name="Young S.K."/>
            <person name="Zeng Q."/>
            <person name="Gargeya S."/>
            <person name="Fitzgerald M."/>
            <person name="Haas B."/>
            <person name="Abouelleil A."/>
            <person name="Alvarado L."/>
            <person name="Arachchi H.M."/>
            <person name="Berlin A.M."/>
            <person name="Chapman S.B."/>
            <person name="Dewar J."/>
            <person name="Goldberg J."/>
            <person name="Griggs A."/>
            <person name="Gujja S."/>
            <person name="Hansen M."/>
            <person name="Howarth C."/>
            <person name="Imamovic A."/>
            <person name="Larimer J."/>
            <person name="McCowan C."/>
            <person name="Murphy C."/>
            <person name="Neiman D."/>
            <person name="Pearson M."/>
            <person name="Priest M."/>
            <person name="Roberts A."/>
            <person name="Saif S."/>
            <person name="Shea T."/>
            <person name="Sisk P."/>
            <person name="Sykes S."/>
            <person name="Wortman J."/>
            <person name="Nusbaum C."/>
            <person name="Birren B."/>
        </authorList>
    </citation>
    <scope>NUCLEOTIDE SEQUENCE [LARGE SCALE GENOMIC DNA]</scope>
    <source>
        <strain evidence="5">Vietnam Oak-Knoll (FVO)</strain>
    </source>
</reference>
<feature type="region of interest" description="Disordered" evidence="2">
    <location>
        <begin position="456"/>
        <end position="603"/>
    </location>
</feature>
<keyword evidence="1" id="KW-0175">Coiled coil</keyword>
<feature type="compositionally biased region" description="Acidic residues" evidence="2">
    <location>
        <begin position="518"/>
        <end position="530"/>
    </location>
</feature>
<feature type="compositionally biased region" description="Polar residues" evidence="2">
    <location>
        <begin position="105"/>
        <end position="123"/>
    </location>
</feature>
<feature type="region of interest" description="Disordered" evidence="2">
    <location>
        <begin position="372"/>
        <end position="423"/>
    </location>
</feature>
<sequence>MRIIILALLIVCTIINYYCAVQNNGNKSLNVMPTCSKPGNDSDSNDNETGDVDNDKNNELGNANDNNEMNNENAESKNMQGENSNNQEQLNENVHANDDAMYEGTPSSDNPPQENVDANNNEQEYGPPQEEPVSENNVENVEVATDDSGNDNINNNDNFNNNDNYNDNDNFNEEPPSDDGNKNEDELTEGNQSDDKPMNEEEATINEMGKITNPFEDMLKGKVDDMDFGKMMNKDNLQSFLSSLTGNKDGSGKNPLSDMMNIFGVPQTGKEGAEGGVNKENQMKQINELKDKLETMLKGAGVNVDKIKDSIKNNDLLKNKQLLKEAISKLTLDPSMMNMLNNKDGANGKPFDINPDSMMKMFNALSNENGNLDDLKMKPTDGSFDSFNDGVDNNLVPSNPKGQNNNEEDDEEGGDDDDYDDKSFVVNSKYADNSFEDKFNTFDEKDDDVKYELFGENEEAEELNNNTTTASSKGDANNSVNTQEGEGEEESFSANEENINNNNNHNNKNYNNYNTSQQEEDDNSFNENDEPLISSSQFDNNKKNKMSVSTHNKKSKNLMDSLDLESTNYGSNSSSSMSNNYNSKNKNSKKNNKKKSSQKDYIRTDGKVSFDMATLQKTIKNFGGADNEIVQNILKKYVTIDNDDDNDADEDEDEDDDDDDDLDEDEFSVKDIKKLIEEGILDYEDLTENELRKLAKPDDNFYELSPYASDEKDLSLNETSGLTNEQLKNFLGQNGTYHMSYDSKSIDYAKQKKSEKKEDQQEDDDGFYDAYKQIKNSYDGIPNNFNHEAPQLIGNNYVFTSIYDTKENLIKFLKKNSEYDLYDDDDKEGGNFKSPLYDKYGGKLQKFKRQRAFNILKQWRAKEKKLKEKKKKEEMEENKEFDFSKNYNFSSKNDGGVTMFSKDQLEDMVKNFGGKPSAHVTDSFSRKENPFVPTNTKNNSNDDDDMDNGYVTFDGKNKVSENDDDEKGNNNDDENDNDDSNDEEELDEEEDDN</sequence>
<dbReference type="AlphaFoldDB" id="A0A024V1T4"/>
<evidence type="ECO:0000256" key="3">
    <source>
        <dbReference type="SAM" id="SignalP"/>
    </source>
</evidence>
<dbReference type="OrthoDB" id="372932at2759"/>
<feature type="region of interest" description="Disordered" evidence="2">
    <location>
        <begin position="641"/>
        <end position="666"/>
    </location>
</feature>
<feature type="region of interest" description="Disordered" evidence="2">
    <location>
        <begin position="37"/>
        <end position="86"/>
    </location>
</feature>
<feature type="chain" id="PRO_5001535793" description="Translocon component PTEX150" evidence="3">
    <location>
        <begin position="21"/>
        <end position="993"/>
    </location>
</feature>
<protein>
    <recommendedName>
        <fullName evidence="6">Translocon component PTEX150</fullName>
    </recommendedName>
</protein>
<feature type="coiled-coil region" evidence="1">
    <location>
        <begin position="279"/>
        <end position="333"/>
    </location>
</feature>
<proteinExistence type="predicted"/>
<feature type="compositionally biased region" description="Acidic residues" evidence="2">
    <location>
        <begin position="406"/>
        <end position="420"/>
    </location>
</feature>
<feature type="compositionally biased region" description="Acidic residues" evidence="2">
    <location>
        <begin position="43"/>
        <end position="52"/>
    </location>
</feature>
<feature type="compositionally biased region" description="Basic residues" evidence="2">
    <location>
        <begin position="586"/>
        <end position="596"/>
    </location>
</feature>
<feature type="signal peptide" evidence="3">
    <location>
        <begin position="1"/>
        <end position="20"/>
    </location>
</feature>
<evidence type="ECO:0000256" key="1">
    <source>
        <dbReference type="SAM" id="Coils"/>
    </source>
</evidence>
<reference evidence="4 5" key="1">
    <citation type="submission" date="2013-02" db="EMBL/GenBank/DDBJ databases">
        <title>The Genome Annotation of Plasmodium falciparum Vietnam Oak-Knoll (FVO).</title>
        <authorList>
            <consortium name="The Broad Institute Genome Sequencing Platform"/>
            <consortium name="The Broad Institute Genome Sequencing Center for Infectious Disease"/>
            <person name="Neafsey D."/>
            <person name="Hoffman S."/>
            <person name="Volkman S."/>
            <person name="Rosenthal P."/>
            <person name="Walker B."/>
            <person name="Young S.K."/>
            <person name="Zeng Q."/>
            <person name="Gargeya S."/>
            <person name="Fitzgerald M."/>
            <person name="Haas B."/>
            <person name="Abouelleil A."/>
            <person name="Allen A.W."/>
            <person name="Alvarado L."/>
            <person name="Arachchi H.M."/>
            <person name="Berlin A.M."/>
            <person name="Chapman S.B."/>
            <person name="Gainer-Dewar J."/>
            <person name="Goldberg J."/>
            <person name="Griggs A."/>
            <person name="Gujja S."/>
            <person name="Hansen M."/>
            <person name="Howarth C."/>
            <person name="Imamovic A."/>
            <person name="Ireland A."/>
            <person name="Larimer J."/>
            <person name="McCowan C."/>
            <person name="Murphy C."/>
            <person name="Pearson M."/>
            <person name="Poon T.W."/>
            <person name="Priest M."/>
            <person name="Roberts A."/>
            <person name="Saif S."/>
            <person name="Shea T."/>
            <person name="Sisk P."/>
            <person name="Sykes S."/>
            <person name="Wortman J."/>
            <person name="Nusbaum C."/>
            <person name="Birren B."/>
        </authorList>
    </citation>
    <scope>NUCLEOTIDE SEQUENCE [LARGE SCALE GENOMIC DNA]</scope>
    <source>
        <strain evidence="5">Vietnam Oak-Knoll (FVO)</strain>
    </source>
</reference>
<feature type="compositionally biased region" description="Low complexity" evidence="2">
    <location>
        <begin position="150"/>
        <end position="169"/>
    </location>
</feature>
<feature type="region of interest" description="Disordered" evidence="2">
    <location>
        <begin position="99"/>
        <end position="200"/>
    </location>
</feature>
<dbReference type="EMBL" id="KI925148">
    <property type="protein sequence ID" value="ETW16155.1"/>
    <property type="molecule type" value="Genomic_DNA"/>
</dbReference>
<organism evidence="4 5">
    <name type="scientific">Plasmodium falciparum Vietnam Oak-Knoll</name>
    <name type="common">FVO</name>
    <dbReference type="NCBI Taxonomy" id="1036723"/>
    <lineage>
        <taxon>Eukaryota</taxon>
        <taxon>Sar</taxon>
        <taxon>Alveolata</taxon>
        <taxon>Apicomplexa</taxon>
        <taxon>Aconoidasida</taxon>
        <taxon>Haemosporida</taxon>
        <taxon>Plasmodiidae</taxon>
        <taxon>Plasmodium</taxon>
        <taxon>Plasmodium (Laverania)</taxon>
    </lineage>
</organism>
<gene>
    <name evidence="4" type="ORF">PFFVO_04986</name>
</gene>
<keyword evidence="3" id="KW-0732">Signal</keyword>
<name>A0A024V1T4_PLAFA</name>
<evidence type="ECO:0000313" key="5">
    <source>
        <dbReference type="Proteomes" id="UP000030690"/>
    </source>
</evidence>
<feature type="compositionally biased region" description="Low complexity" evidence="2">
    <location>
        <begin position="59"/>
        <end position="86"/>
    </location>
</feature>
<evidence type="ECO:0008006" key="6">
    <source>
        <dbReference type="Google" id="ProtNLM"/>
    </source>
</evidence>
<feature type="region of interest" description="Disordered" evidence="2">
    <location>
        <begin position="909"/>
        <end position="993"/>
    </location>
</feature>
<evidence type="ECO:0000313" key="4">
    <source>
        <dbReference type="EMBL" id="ETW16155.1"/>
    </source>
</evidence>
<accession>A0A024V1T4</accession>
<feature type="compositionally biased region" description="Low complexity" evidence="2">
    <location>
        <begin position="134"/>
        <end position="143"/>
    </location>
</feature>